<protein>
    <submittedName>
        <fullName evidence="5">Glycosyltransferase involved in cell wall bisynthesis</fullName>
    </submittedName>
</protein>
<dbReference type="RefSeq" id="WP_159451170.1">
    <property type="nucleotide sequence ID" value="NZ_FWXN01000005.1"/>
</dbReference>
<gene>
    <name evidence="5" type="ORF">SAMN06296429_105102</name>
</gene>
<sequence length="429" mass="45970">MKRVAYVSTDPGVPVFGSKGASVHVQAVVRELLRRGTEVHLVTARLGGDLPRGLGGVVVHELPRITGTPGREREESARRSARAAADVLARVHSDTPLDLVMERYSLWSDAAMTWARACDVPGVLEVNSPLVDEQAQHRVLADRVGAEAIARRAFDAADSVVAVSEPVARWVLDRTDNRNVTVVPNGVDTRYIRPGLEGRPQAASHLDQRGEPRAASHLDQRGEPQAASHLDQQTPFVIGFVGTLKPWHGVEVLVESFARLAPTDDGTRLRLVGDGPQRAAIEAQAERLGVADRVDLVGAVAPERMPEELARMDLAVAPYPQLPDFYFSPLKLYEYLAAGLPVVASDIGPVGEVLDGGHLGVLVTPGDVTELAAALAGLRSDAALRAELGDLGRRAAVSRHDWSLVVSRILTTVPVRPPSLADDLLGRSA</sequence>
<name>A0A1W2A7E5_9MICO</name>
<evidence type="ECO:0000313" key="5">
    <source>
        <dbReference type="EMBL" id="SMC56341.1"/>
    </source>
</evidence>
<proteinExistence type="predicted"/>
<feature type="domain" description="Glycosyltransferase subfamily 4-like N-terminal" evidence="4">
    <location>
        <begin position="20"/>
        <end position="190"/>
    </location>
</feature>
<dbReference type="CDD" id="cd03801">
    <property type="entry name" value="GT4_PimA-like"/>
    <property type="match status" value="1"/>
</dbReference>
<evidence type="ECO:0000313" key="6">
    <source>
        <dbReference type="Proteomes" id="UP000192634"/>
    </source>
</evidence>
<dbReference type="Pfam" id="PF13692">
    <property type="entry name" value="Glyco_trans_1_4"/>
    <property type="match status" value="1"/>
</dbReference>
<keyword evidence="2 5" id="KW-0808">Transferase</keyword>
<dbReference type="GO" id="GO:0016757">
    <property type="term" value="F:glycosyltransferase activity"/>
    <property type="evidence" value="ECO:0007669"/>
    <property type="project" value="UniProtKB-KW"/>
</dbReference>
<evidence type="ECO:0000259" key="4">
    <source>
        <dbReference type="Pfam" id="PF13439"/>
    </source>
</evidence>
<dbReference type="Pfam" id="PF13439">
    <property type="entry name" value="Glyco_transf_4"/>
    <property type="match status" value="1"/>
</dbReference>
<reference evidence="5 6" key="1">
    <citation type="submission" date="2017-04" db="EMBL/GenBank/DDBJ databases">
        <authorList>
            <person name="Afonso C.L."/>
            <person name="Miller P.J."/>
            <person name="Scott M.A."/>
            <person name="Spackman E."/>
            <person name="Goraichik I."/>
            <person name="Dimitrov K.M."/>
            <person name="Suarez D.L."/>
            <person name="Swayne D.E."/>
        </authorList>
    </citation>
    <scope>NUCLEOTIDE SEQUENCE [LARGE SCALE GENOMIC DNA]</scope>
    <source>
        <strain evidence="5 6">CGMCC 1.12511</strain>
    </source>
</reference>
<accession>A0A1W2A7E5</accession>
<feature type="compositionally biased region" description="Basic and acidic residues" evidence="3">
    <location>
        <begin position="206"/>
        <end position="222"/>
    </location>
</feature>
<dbReference type="Proteomes" id="UP000192634">
    <property type="component" value="Unassembled WGS sequence"/>
</dbReference>
<keyword evidence="1" id="KW-0328">Glycosyltransferase</keyword>
<dbReference type="AlphaFoldDB" id="A0A1W2A7E5"/>
<dbReference type="InterPro" id="IPR028098">
    <property type="entry name" value="Glyco_trans_4-like_N"/>
</dbReference>
<dbReference type="EMBL" id="FWXN01000005">
    <property type="protein sequence ID" value="SMC56341.1"/>
    <property type="molecule type" value="Genomic_DNA"/>
</dbReference>
<evidence type="ECO:0000256" key="3">
    <source>
        <dbReference type="SAM" id="MobiDB-lite"/>
    </source>
</evidence>
<dbReference type="PANTHER" id="PTHR12526">
    <property type="entry name" value="GLYCOSYLTRANSFERASE"/>
    <property type="match status" value="1"/>
</dbReference>
<dbReference type="SUPFAM" id="SSF53756">
    <property type="entry name" value="UDP-Glycosyltransferase/glycogen phosphorylase"/>
    <property type="match status" value="1"/>
</dbReference>
<dbReference type="OrthoDB" id="9790710at2"/>
<evidence type="ECO:0000256" key="1">
    <source>
        <dbReference type="ARBA" id="ARBA00022676"/>
    </source>
</evidence>
<dbReference type="Gene3D" id="3.40.50.2000">
    <property type="entry name" value="Glycogen Phosphorylase B"/>
    <property type="match status" value="2"/>
</dbReference>
<dbReference type="PANTHER" id="PTHR12526:SF600">
    <property type="entry name" value="GLYCOSYL TRANSFERASE GROUP 1"/>
    <property type="match status" value="1"/>
</dbReference>
<evidence type="ECO:0000256" key="2">
    <source>
        <dbReference type="ARBA" id="ARBA00022679"/>
    </source>
</evidence>
<organism evidence="5 6">
    <name type="scientific">Janibacter indicus</name>
    <dbReference type="NCBI Taxonomy" id="857417"/>
    <lineage>
        <taxon>Bacteria</taxon>
        <taxon>Bacillati</taxon>
        <taxon>Actinomycetota</taxon>
        <taxon>Actinomycetes</taxon>
        <taxon>Micrococcales</taxon>
        <taxon>Intrasporangiaceae</taxon>
        <taxon>Janibacter</taxon>
    </lineage>
</organism>
<feature type="region of interest" description="Disordered" evidence="3">
    <location>
        <begin position="194"/>
        <end position="223"/>
    </location>
</feature>